<dbReference type="SUPFAM" id="SSF54637">
    <property type="entry name" value="Thioesterase/thiol ester dehydrase-isomerase"/>
    <property type="match status" value="1"/>
</dbReference>
<dbReference type="RefSeq" id="WP_034670634.1">
    <property type="nucleotide sequence ID" value="NZ_CP027365.1"/>
</dbReference>
<protein>
    <submittedName>
        <fullName evidence="3">Thioesterase family protein</fullName>
    </submittedName>
</protein>
<gene>
    <name evidence="3" type="ORF">FHY67_06995</name>
</gene>
<feature type="domain" description="Acyl-CoA thioesterase-like C-terminal" evidence="2">
    <location>
        <begin position="131"/>
        <end position="260"/>
    </location>
</feature>
<evidence type="ECO:0000313" key="3">
    <source>
        <dbReference type="EMBL" id="TNX92498.1"/>
    </source>
</evidence>
<dbReference type="InterPro" id="IPR049449">
    <property type="entry name" value="TesB_ACOT8-like_N"/>
</dbReference>
<dbReference type="InterPro" id="IPR049450">
    <property type="entry name" value="ACOT8-like_C"/>
</dbReference>
<feature type="domain" description="Acyl-CoA thioesterase-like N-terminal HotDog" evidence="1">
    <location>
        <begin position="30"/>
        <end position="112"/>
    </location>
</feature>
<dbReference type="InterPro" id="IPR029069">
    <property type="entry name" value="HotDog_dom_sf"/>
</dbReference>
<evidence type="ECO:0000259" key="2">
    <source>
        <dbReference type="Pfam" id="PF20789"/>
    </source>
</evidence>
<proteinExistence type="predicted"/>
<dbReference type="Pfam" id="PF20789">
    <property type="entry name" value="4HBT_3C"/>
    <property type="match status" value="1"/>
</dbReference>
<accession>A0A8H2K1W3</accession>
<evidence type="ECO:0000259" key="1">
    <source>
        <dbReference type="Pfam" id="PF13622"/>
    </source>
</evidence>
<comment type="caution">
    <text evidence="3">The sequence shown here is derived from an EMBL/GenBank/DDBJ whole genome shotgun (WGS) entry which is preliminary data.</text>
</comment>
<dbReference type="Pfam" id="PF13622">
    <property type="entry name" value="4HBT_3"/>
    <property type="match status" value="1"/>
</dbReference>
<dbReference type="EMBL" id="VFBM01000004">
    <property type="protein sequence ID" value="TNX92498.1"/>
    <property type="molecule type" value="Genomic_DNA"/>
</dbReference>
<dbReference type="AlphaFoldDB" id="A0A8H2K1W3"/>
<organism evidence="3 4">
    <name type="scientific">Acinetobacter radioresistens</name>
    <dbReference type="NCBI Taxonomy" id="40216"/>
    <lineage>
        <taxon>Bacteria</taxon>
        <taxon>Pseudomonadati</taxon>
        <taxon>Pseudomonadota</taxon>
        <taxon>Gammaproteobacteria</taxon>
        <taxon>Moraxellales</taxon>
        <taxon>Moraxellaceae</taxon>
        <taxon>Acinetobacter</taxon>
    </lineage>
</organism>
<name>A0A8H2K1W3_ACIRA</name>
<evidence type="ECO:0000313" key="4">
    <source>
        <dbReference type="Proteomes" id="UP000314285"/>
    </source>
</evidence>
<dbReference type="InterPro" id="IPR042171">
    <property type="entry name" value="Acyl-CoA_hotdog"/>
</dbReference>
<dbReference type="Proteomes" id="UP000314285">
    <property type="component" value="Unassembled WGS sequence"/>
</dbReference>
<sequence>MSAYYQLLERKQNQDGTVTTFYSSNRHAQGAWNPHEQHMAPATGIMCAELEQFMPRDDMRIGRISLDIFGLIHFGDFSITSRVIRPGKTIELIEAEMQAEGKTCIVARAWRMLKADSSKVAGIEDQSVTHPESLPVWDGMKRWPGGYIESIEARTDENHRAGKGTVWLKNELDMVNDKSTTDFVRLLGMVDTANGIVPRQEGNFEWGFPNLDLQLHLYRIPQGKWLGIEAVQQYGEDGIGLTSAVLHDTQGPFGRSEQILTLRKMKA</sequence>
<reference evidence="3 4" key="1">
    <citation type="submission" date="2019-06" db="EMBL/GenBank/DDBJ databases">
        <title>Genome of Acinetobacter radioresistens APH1, a phenol degrading strain.</title>
        <authorList>
            <person name="Liu Y."/>
        </authorList>
    </citation>
    <scope>NUCLEOTIDE SEQUENCE [LARGE SCALE GENOMIC DNA]</scope>
    <source>
        <strain evidence="3 4">APH1</strain>
    </source>
</reference>
<dbReference type="Gene3D" id="2.40.160.210">
    <property type="entry name" value="Acyl-CoA thioesterase, double hotdog domain"/>
    <property type="match status" value="1"/>
</dbReference>